<proteinExistence type="predicted"/>
<gene>
    <name evidence="1" type="ORF">Vadar_013170</name>
</gene>
<dbReference type="EMBL" id="CM037162">
    <property type="protein sequence ID" value="KAH7863088.1"/>
    <property type="molecule type" value="Genomic_DNA"/>
</dbReference>
<organism evidence="1 2">
    <name type="scientific">Vaccinium darrowii</name>
    <dbReference type="NCBI Taxonomy" id="229202"/>
    <lineage>
        <taxon>Eukaryota</taxon>
        <taxon>Viridiplantae</taxon>
        <taxon>Streptophyta</taxon>
        <taxon>Embryophyta</taxon>
        <taxon>Tracheophyta</taxon>
        <taxon>Spermatophyta</taxon>
        <taxon>Magnoliopsida</taxon>
        <taxon>eudicotyledons</taxon>
        <taxon>Gunneridae</taxon>
        <taxon>Pentapetalae</taxon>
        <taxon>asterids</taxon>
        <taxon>Ericales</taxon>
        <taxon>Ericaceae</taxon>
        <taxon>Vaccinioideae</taxon>
        <taxon>Vaccinieae</taxon>
        <taxon>Vaccinium</taxon>
    </lineage>
</organism>
<comment type="caution">
    <text evidence="1">The sequence shown here is derived from an EMBL/GenBank/DDBJ whole genome shotgun (WGS) entry which is preliminary data.</text>
</comment>
<dbReference type="Proteomes" id="UP000828048">
    <property type="component" value="Chromosome 12"/>
</dbReference>
<accession>A0ACB7ZCC7</accession>
<keyword evidence="2" id="KW-1185">Reference proteome</keyword>
<sequence length="245" mass="27883">MYGHNHHSLVSYPSAELIGNFPLLDMAPLPPPLLIPPINDFDPLATGMKAEVSYSSSGCSSYESPSSLTSYSIPSPSLMQRSISSLSLQKNNTSVNGFRQLVSASLLGEYIDSETSQVRRVFSTGDLQRINRGQHYHRSESPLSNENHSIIEGMSKACRYNPEEKKERIERYRSKRNQRNFTKKIKYVCRKTLADSRPRIRGRFARNDEIGNSSGNQWSQMKGEEDYEDDDNWINYFDPFTGNLI</sequence>
<evidence type="ECO:0000313" key="1">
    <source>
        <dbReference type="EMBL" id="KAH7863088.1"/>
    </source>
</evidence>
<protein>
    <submittedName>
        <fullName evidence="1">Uncharacterized protein</fullName>
    </submittedName>
</protein>
<name>A0ACB7ZCC7_9ERIC</name>
<evidence type="ECO:0000313" key="2">
    <source>
        <dbReference type="Proteomes" id="UP000828048"/>
    </source>
</evidence>
<reference evidence="1 2" key="1">
    <citation type="journal article" date="2021" name="Hortic Res">
        <title>High-quality reference genome and annotation aids understanding of berry development for evergreen blueberry (Vaccinium darrowii).</title>
        <authorList>
            <person name="Yu J."/>
            <person name="Hulse-Kemp A.M."/>
            <person name="Babiker E."/>
            <person name="Staton M."/>
        </authorList>
    </citation>
    <scope>NUCLEOTIDE SEQUENCE [LARGE SCALE GENOMIC DNA]</scope>
    <source>
        <strain evidence="2">cv. NJ 8807/NJ 8810</strain>
        <tissue evidence="1">Young leaf</tissue>
    </source>
</reference>